<organism evidence="2 3">
    <name type="scientific">Pseudocercospora fijiensis (strain CIRAD86)</name>
    <name type="common">Black leaf streak disease fungus</name>
    <name type="synonym">Mycosphaerella fijiensis</name>
    <dbReference type="NCBI Taxonomy" id="383855"/>
    <lineage>
        <taxon>Eukaryota</taxon>
        <taxon>Fungi</taxon>
        <taxon>Dikarya</taxon>
        <taxon>Ascomycota</taxon>
        <taxon>Pezizomycotina</taxon>
        <taxon>Dothideomycetes</taxon>
        <taxon>Dothideomycetidae</taxon>
        <taxon>Mycosphaerellales</taxon>
        <taxon>Mycosphaerellaceae</taxon>
        <taxon>Pseudocercospora</taxon>
    </lineage>
</organism>
<dbReference type="AlphaFoldDB" id="N1QB41"/>
<gene>
    <name evidence="2" type="ORF">MYCFIDRAFT_205968</name>
</gene>
<accession>N1QB41</accession>
<evidence type="ECO:0000313" key="3">
    <source>
        <dbReference type="Proteomes" id="UP000016932"/>
    </source>
</evidence>
<evidence type="ECO:0000256" key="1">
    <source>
        <dbReference type="SAM" id="MobiDB-lite"/>
    </source>
</evidence>
<dbReference type="KEGG" id="pfj:MYCFIDRAFT_205968"/>
<dbReference type="Proteomes" id="UP000016932">
    <property type="component" value="Unassembled WGS sequence"/>
</dbReference>
<dbReference type="HOGENOM" id="CLU_2074178_0_0_1"/>
<name>N1QB41_PSEFD</name>
<dbReference type="GeneID" id="19336449"/>
<protein>
    <submittedName>
        <fullName evidence="2">Uncharacterized protein</fullName>
    </submittedName>
</protein>
<feature type="region of interest" description="Disordered" evidence="1">
    <location>
        <begin position="83"/>
        <end position="118"/>
    </location>
</feature>
<evidence type="ECO:0000313" key="2">
    <source>
        <dbReference type="EMBL" id="EME88278.1"/>
    </source>
</evidence>
<reference evidence="2 3" key="1">
    <citation type="journal article" date="2012" name="PLoS Pathog.">
        <title>Diverse lifestyles and strategies of plant pathogenesis encoded in the genomes of eighteen Dothideomycetes fungi.</title>
        <authorList>
            <person name="Ohm R.A."/>
            <person name="Feau N."/>
            <person name="Henrissat B."/>
            <person name="Schoch C.L."/>
            <person name="Horwitz B.A."/>
            <person name="Barry K.W."/>
            <person name="Condon B.J."/>
            <person name="Copeland A.C."/>
            <person name="Dhillon B."/>
            <person name="Glaser F."/>
            <person name="Hesse C.N."/>
            <person name="Kosti I."/>
            <person name="LaButti K."/>
            <person name="Lindquist E.A."/>
            <person name="Lucas S."/>
            <person name="Salamov A.A."/>
            <person name="Bradshaw R.E."/>
            <person name="Ciuffetti L."/>
            <person name="Hamelin R.C."/>
            <person name="Kema G.H.J."/>
            <person name="Lawrence C."/>
            <person name="Scott J.A."/>
            <person name="Spatafora J.W."/>
            <person name="Turgeon B.G."/>
            <person name="de Wit P.J.G.M."/>
            <person name="Zhong S."/>
            <person name="Goodwin S.B."/>
            <person name="Grigoriev I.V."/>
        </authorList>
    </citation>
    <scope>NUCLEOTIDE SEQUENCE [LARGE SCALE GENOMIC DNA]</scope>
    <source>
        <strain evidence="2 3">CIRAD86</strain>
    </source>
</reference>
<dbReference type="VEuPathDB" id="FungiDB:MYCFIDRAFT_205968"/>
<dbReference type="EMBL" id="KB446555">
    <property type="protein sequence ID" value="EME88278.1"/>
    <property type="molecule type" value="Genomic_DNA"/>
</dbReference>
<dbReference type="RefSeq" id="XP_007921387.1">
    <property type="nucleotide sequence ID" value="XM_007923196.1"/>
</dbReference>
<proteinExistence type="predicted"/>
<keyword evidence="3" id="KW-1185">Reference proteome</keyword>
<sequence>MGLGLGMGIEMARSMEIAAAARGPTTLHWRAMSRPPLRLLVALSTMLTPPSPSPQRAAAKAGVSSRVGCRSVEEQYYVAKPSRMQVDTDMSRRGAHSSGAGGWRARVSQARRKGCHRS</sequence>
<feature type="compositionally biased region" description="Basic residues" evidence="1">
    <location>
        <begin position="109"/>
        <end position="118"/>
    </location>
</feature>